<accession>A0A8X6YXK8</accession>
<dbReference type="OrthoDB" id="6430840at2759"/>
<keyword evidence="4" id="KW-0722">Serine protease inhibitor</keyword>
<dbReference type="GO" id="GO:0004867">
    <property type="term" value="F:serine-type endopeptidase inhibitor activity"/>
    <property type="evidence" value="ECO:0007669"/>
    <property type="project" value="UniProtKB-KW"/>
</dbReference>
<evidence type="ECO:0000256" key="3">
    <source>
        <dbReference type="ARBA" id="ARBA00022737"/>
    </source>
</evidence>
<organism evidence="8 9">
    <name type="scientific">Trichonephila inaurata madagascariensis</name>
    <dbReference type="NCBI Taxonomy" id="2747483"/>
    <lineage>
        <taxon>Eukaryota</taxon>
        <taxon>Metazoa</taxon>
        <taxon>Ecdysozoa</taxon>
        <taxon>Arthropoda</taxon>
        <taxon>Chelicerata</taxon>
        <taxon>Arachnida</taxon>
        <taxon>Araneae</taxon>
        <taxon>Araneomorphae</taxon>
        <taxon>Entelegynae</taxon>
        <taxon>Araneoidea</taxon>
        <taxon>Nephilidae</taxon>
        <taxon>Trichonephila</taxon>
        <taxon>Trichonephila inaurata</taxon>
    </lineage>
</organism>
<dbReference type="InterPro" id="IPR020901">
    <property type="entry name" value="Prtase_inh_Kunz-CS"/>
</dbReference>
<dbReference type="InterPro" id="IPR050098">
    <property type="entry name" value="TFPI/VKTCI-like"/>
</dbReference>
<evidence type="ECO:0000256" key="6">
    <source>
        <dbReference type="SAM" id="SignalP"/>
    </source>
</evidence>
<dbReference type="InterPro" id="IPR036880">
    <property type="entry name" value="Kunitz_BPTI_sf"/>
</dbReference>
<feature type="domain" description="BPTI/Kunitz inhibitor" evidence="7">
    <location>
        <begin position="28"/>
        <end position="78"/>
    </location>
</feature>
<sequence length="80" mass="8796">MSRLAVFLSVFFISVIISTATGADNDFCSLPANSGPCRAAMPRFYYDSDSNKCEKFLYGGCQGNKNNFKTIEDCQETCGK</sequence>
<evidence type="ECO:0000256" key="5">
    <source>
        <dbReference type="ARBA" id="ARBA00023157"/>
    </source>
</evidence>
<dbReference type="EMBL" id="BMAV01023471">
    <property type="protein sequence ID" value="GFY79245.1"/>
    <property type="molecule type" value="Genomic_DNA"/>
</dbReference>
<evidence type="ECO:0000256" key="2">
    <source>
        <dbReference type="ARBA" id="ARBA00022729"/>
    </source>
</evidence>
<proteinExistence type="predicted"/>
<evidence type="ECO:0000313" key="8">
    <source>
        <dbReference type="EMBL" id="GFY79245.1"/>
    </source>
</evidence>
<dbReference type="PROSITE" id="PS00280">
    <property type="entry name" value="BPTI_KUNITZ_1"/>
    <property type="match status" value="1"/>
</dbReference>
<dbReference type="FunFam" id="4.10.410.10:FF:000021">
    <property type="entry name" value="Serine protease inhibitor, putative"/>
    <property type="match status" value="1"/>
</dbReference>
<dbReference type="InterPro" id="IPR002223">
    <property type="entry name" value="Kunitz_BPTI"/>
</dbReference>
<dbReference type="PROSITE" id="PS50279">
    <property type="entry name" value="BPTI_KUNITZ_2"/>
    <property type="match status" value="1"/>
</dbReference>
<evidence type="ECO:0000313" key="9">
    <source>
        <dbReference type="Proteomes" id="UP000886998"/>
    </source>
</evidence>
<keyword evidence="5" id="KW-1015">Disulfide bond</keyword>
<dbReference type="Proteomes" id="UP000886998">
    <property type="component" value="Unassembled WGS sequence"/>
</dbReference>
<name>A0A8X6YXK8_9ARAC</name>
<comment type="caution">
    <text evidence="8">The sequence shown here is derived from an EMBL/GenBank/DDBJ whole genome shotgun (WGS) entry which is preliminary data.</text>
</comment>
<dbReference type="GO" id="GO:0005615">
    <property type="term" value="C:extracellular space"/>
    <property type="evidence" value="ECO:0007669"/>
    <property type="project" value="TreeGrafter"/>
</dbReference>
<keyword evidence="1" id="KW-0646">Protease inhibitor</keyword>
<evidence type="ECO:0000256" key="1">
    <source>
        <dbReference type="ARBA" id="ARBA00022690"/>
    </source>
</evidence>
<evidence type="ECO:0000259" key="7">
    <source>
        <dbReference type="PROSITE" id="PS50279"/>
    </source>
</evidence>
<feature type="chain" id="PRO_5036474438" evidence="6">
    <location>
        <begin position="23"/>
        <end position="80"/>
    </location>
</feature>
<dbReference type="PANTHER" id="PTHR10083">
    <property type="entry name" value="KUNITZ-TYPE PROTEASE INHIBITOR-RELATED"/>
    <property type="match status" value="1"/>
</dbReference>
<dbReference type="AlphaFoldDB" id="A0A8X6YXK8"/>
<keyword evidence="3" id="KW-0677">Repeat</keyword>
<dbReference type="SUPFAM" id="SSF57362">
    <property type="entry name" value="BPTI-like"/>
    <property type="match status" value="1"/>
</dbReference>
<protein>
    <submittedName>
        <fullName evidence="8">Kunitz-type serine protease inhibitor 1</fullName>
    </submittedName>
</protein>
<dbReference type="Gene3D" id="4.10.410.10">
    <property type="entry name" value="Pancreatic trypsin inhibitor Kunitz domain"/>
    <property type="match status" value="1"/>
</dbReference>
<dbReference type="PRINTS" id="PR00759">
    <property type="entry name" value="BASICPTASE"/>
</dbReference>
<keyword evidence="2 6" id="KW-0732">Signal</keyword>
<dbReference type="PANTHER" id="PTHR10083:SF374">
    <property type="entry name" value="BPTI_KUNITZ INHIBITOR DOMAIN-CONTAINING PROTEIN"/>
    <property type="match status" value="1"/>
</dbReference>
<keyword evidence="9" id="KW-1185">Reference proteome</keyword>
<reference evidence="8" key="1">
    <citation type="submission" date="2020-08" db="EMBL/GenBank/DDBJ databases">
        <title>Multicomponent nature underlies the extraordinary mechanical properties of spider dragline silk.</title>
        <authorList>
            <person name="Kono N."/>
            <person name="Nakamura H."/>
            <person name="Mori M."/>
            <person name="Yoshida Y."/>
            <person name="Ohtoshi R."/>
            <person name="Malay A.D."/>
            <person name="Moran D.A.P."/>
            <person name="Tomita M."/>
            <person name="Numata K."/>
            <person name="Arakawa K."/>
        </authorList>
    </citation>
    <scope>NUCLEOTIDE SEQUENCE</scope>
</reference>
<feature type="signal peptide" evidence="6">
    <location>
        <begin position="1"/>
        <end position="22"/>
    </location>
</feature>
<gene>
    <name evidence="8" type="ORF">TNIN_378701</name>
</gene>
<dbReference type="Pfam" id="PF00014">
    <property type="entry name" value="Kunitz_BPTI"/>
    <property type="match status" value="1"/>
</dbReference>
<evidence type="ECO:0000256" key="4">
    <source>
        <dbReference type="ARBA" id="ARBA00022900"/>
    </source>
</evidence>
<dbReference type="SMART" id="SM00131">
    <property type="entry name" value="KU"/>
    <property type="match status" value="1"/>
</dbReference>